<feature type="domain" description="Glutaredoxin" evidence="1">
    <location>
        <begin position="70"/>
        <end position="128"/>
    </location>
</feature>
<dbReference type="InterPro" id="IPR051548">
    <property type="entry name" value="Grx-like_ET"/>
</dbReference>
<dbReference type="SUPFAM" id="SSF52833">
    <property type="entry name" value="Thioredoxin-like"/>
    <property type="match status" value="1"/>
</dbReference>
<protein>
    <submittedName>
        <fullName evidence="3">Uncharacterized protein</fullName>
    </submittedName>
</protein>
<dbReference type="Pfam" id="PF00462">
    <property type="entry name" value="Glutaredoxin"/>
    <property type="match status" value="1"/>
</dbReference>
<proteinExistence type="predicted"/>
<dbReference type="GO" id="GO:0009055">
    <property type="term" value="F:electron transfer activity"/>
    <property type="evidence" value="ECO:0007669"/>
    <property type="project" value="TreeGrafter"/>
</dbReference>
<dbReference type="Pfam" id="PF13511">
    <property type="entry name" value="DUF4124"/>
    <property type="match status" value="1"/>
</dbReference>
<dbReference type="PROSITE" id="PS51353">
    <property type="entry name" value="ARSC"/>
    <property type="match status" value="1"/>
</dbReference>
<dbReference type="EMBL" id="UOFN01000046">
    <property type="protein sequence ID" value="VAW75241.1"/>
    <property type="molecule type" value="Genomic_DNA"/>
</dbReference>
<dbReference type="InterPro" id="IPR036249">
    <property type="entry name" value="Thioredoxin-like_sf"/>
</dbReference>
<dbReference type="CDD" id="cd02976">
    <property type="entry name" value="NrdH"/>
    <property type="match status" value="1"/>
</dbReference>
<reference evidence="3" key="1">
    <citation type="submission" date="2018-06" db="EMBL/GenBank/DDBJ databases">
        <authorList>
            <person name="Zhirakovskaya E."/>
        </authorList>
    </citation>
    <scope>NUCLEOTIDE SEQUENCE</scope>
</reference>
<dbReference type="InterPro" id="IPR002109">
    <property type="entry name" value="Glutaredoxin"/>
</dbReference>
<evidence type="ECO:0000313" key="3">
    <source>
        <dbReference type="EMBL" id="VAW75241.1"/>
    </source>
</evidence>
<evidence type="ECO:0000259" key="2">
    <source>
        <dbReference type="Pfam" id="PF13511"/>
    </source>
</evidence>
<gene>
    <name evidence="3" type="ORF">MNBD_GAMMA15-1998</name>
</gene>
<sequence length="147" mass="16553">MFLLLCFSLPASAGQIYKWVDQNGRVHVGDRPPSSANAKVLKLRINTYKGGIPAKSSSQKHGVNKSQEKVVIYTTRRCGYCRKAKAWLRQNNISYSERDIETSSRARKEFEKMGARGVPVILVGKQRINGYSESRMRSALKKGGYKL</sequence>
<dbReference type="PANTHER" id="PTHR34386:SF1">
    <property type="entry name" value="GLUTAREDOXIN-LIKE PROTEIN NRDH"/>
    <property type="match status" value="1"/>
</dbReference>
<dbReference type="GO" id="GO:0045454">
    <property type="term" value="P:cell redox homeostasis"/>
    <property type="evidence" value="ECO:0007669"/>
    <property type="project" value="TreeGrafter"/>
</dbReference>
<evidence type="ECO:0000259" key="1">
    <source>
        <dbReference type="Pfam" id="PF00462"/>
    </source>
</evidence>
<dbReference type="InterPro" id="IPR025392">
    <property type="entry name" value="DUF4124"/>
</dbReference>
<dbReference type="AlphaFoldDB" id="A0A3B0Y6K6"/>
<dbReference type="PROSITE" id="PS51354">
    <property type="entry name" value="GLUTAREDOXIN_2"/>
    <property type="match status" value="1"/>
</dbReference>
<feature type="domain" description="DUF4124" evidence="2">
    <location>
        <begin position="3"/>
        <end position="43"/>
    </location>
</feature>
<accession>A0A3B0Y6K6</accession>
<dbReference type="PANTHER" id="PTHR34386">
    <property type="entry name" value="GLUTAREDOXIN"/>
    <property type="match status" value="1"/>
</dbReference>
<organism evidence="3">
    <name type="scientific">hydrothermal vent metagenome</name>
    <dbReference type="NCBI Taxonomy" id="652676"/>
    <lineage>
        <taxon>unclassified sequences</taxon>
        <taxon>metagenomes</taxon>
        <taxon>ecological metagenomes</taxon>
    </lineage>
</organism>
<dbReference type="InterPro" id="IPR006660">
    <property type="entry name" value="Arsenate_reductase-like"/>
</dbReference>
<name>A0A3B0Y6K6_9ZZZZ</name>
<dbReference type="Gene3D" id="3.40.30.10">
    <property type="entry name" value="Glutaredoxin"/>
    <property type="match status" value="1"/>
</dbReference>